<feature type="non-terminal residue" evidence="24">
    <location>
        <position position="1"/>
    </location>
</feature>
<evidence type="ECO:0000256" key="10">
    <source>
        <dbReference type="ARBA" id="ARBA00022723"/>
    </source>
</evidence>
<name>A0AAD4K6L3_9MUSC</name>
<keyword evidence="8" id="KW-0808">Transferase</keyword>
<comment type="subcellular location">
    <subcellularLocation>
        <location evidence="2">Membrane</location>
        <topology evidence="2">Single-pass type II membrane protein</topology>
    </subcellularLocation>
</comment>
<evidence type="ECO:0000313" key="25">
    <source>
        <dbReference type="Proteomes" id="UP001200034"/>
    </source>
</evidence>
<evidence type="ECO:0000256" key="4">
    <source>
        <dbReference type="ARBA" id="ARBA00006462"/>
    </source>
</evidence>
<evidence type="ECO:0000256" key="11">
    <source>
        <dbReference type="ARBA" id="ARBA00022741"/>
    </source>
</evidence>
<dbReference type="InterPro" id="IPR003378">
    <property type="entry name" value="Fringe-like_glycosylTrfase"/>
</dbReference>
<dbReference type="EC" id="2.4.1.122" evidence="6"/>
<keyword evidence="13" id="KW-1133">Transmembrane helix</keyword>
<evidence type="ECO:0000256" key="19">
    <source>
        <dbReference type="ARBA" id="ARBA00041226"/>
    </source>
</evidence>
<keyword evidence="17" id="KW-0464">Manganese</keyword>
<keyword evidence="12" id="KW-0735">Signal-anchor</keyword>
<evidence type="ECO:0000256" key="20">
    <source>
        <dbReference type="ARBA" id="ARBA00042009"/>
    </source>
</evidence>
<evidence type="ECO:0000256" key="8">
    <source>
        <dbReference type="ARBA" id="ARBA00022679"/>
    </source>
</evidence>
<dbReference type="PANTHER" id="PTHR23033:SF14">
    <property type="entry name" value="GLYCOPROTEIN-N-ACETYLGALACTOSAMINE 3-BETA-GALACTOSYLTRANSFERASE 1-RELATED"/>
    <property type="match status" value="1"/>
</dbReference>
<keyword evidence="25" id="KW-1185">Reference proteome</keyword>
<evidence type="ECO:0000259" key="23">
    <source>
        <dbReference type="Pfam" id="PF02434"/>
    </source>
</evidence>
<feature type="domain" description="Fringe-like glycosyltransferase" evidence="23">
    <location>
        <begin position="349"/>
        <end position="506"/>
    </location>
</feature>
<evidence type="ECO:0000256" key="14">
    <source>
        <dbReference type="ARBA" id="ARBA00023136"/>
    </source>
</evidence>
<evidence type="ECO:0000256" key="15">
    <source>
        <dbReference type="ARBA" id="ARBA00023157"/>
    </source>
</evidence>
<comment type="pathway">
    <text evidence="3">Protein modification; protein glycosylation.</text>
</comment>
<evidence type="ECO:0000256" key="2">
    <source>
        <dbReference type="ARBA" id="ARBA00004606"/>
    </source>
</evidence>
<gene>
    <name evidence="24" type="ORF">KR093_003409</name>
</gene>
<sequence length="586" mass="68275">RSCSCLALVLVSISFYYLLEIYMFALSRASLEIVLFFQPPYKERIIEYDVGTRNHTRDNRTVAQQLVLNVRVHCLLHCTNGHERRKLPHILSTWGARCNRMHIVEDGQTIQAMYQSVYEQHYRELDWLLHVNVDSYVIMENLRYHLAQYAPTEQIYLEAFHAAYRYAHVSLKDTTDYALSRGALEQLLARNCFSRSSWQDCLADMTEGPSELLFPFQVPSEVLPFTLRSDFWNWPYIYRAVYTDAVIRSLVIVIERLANLLFSQGFGKPLAYPIAFPYATANQLHIIEYILYHLRSYGRVNGMPAIPEGSAVQVPAVVADDSVARRLYKEVRILCLVLTYPHIYEKVGKTIQQTWGRRCNKLIIFSSRNQTNVDGVHSVALNVSEGYRLLWGKTKAAFRHVYKHHSHEADWFFKADHDTYAIMDNMRYMLHPYQPDEPFYFGCHFTPDKHESYMSGGAGYVLSREALRRLVEHGFHSNGCNRRPTGTEDFEMGFCLDYCGVPATDSRDSEGHHRFLPLSLEHVMIPGQYDAKFWLNSFMHHQIKTGMECCSTYAITIHYVVYYQMYLFDYLLYDMTPYGIIEGHEP</sequence>
<reference evidence="24" key="1">
    <citation type="journal article" date="2021" name="Mol. Ecol. Resour.">
        <title>Phylogenomic analyses of the genus Drosophila reveals genomic signals of climate adaptation.</title>
        <authorList>
            <person name="Li F."/>
            <person name="Rane R.V."/>
            <person name="Luria V."/>
            <person name="Xiong Z."/>
            <person name="Chen J."/>
            <person name="Li Z."/>
            <person name="Catullo R.A."/>
            <person name="Griffin P.C."/>
            <person name="Schiffer M."/>
            <person name="Pearce S."/>
            <person name="Lee S.F."/>
            <person name="McElroy K."/>
            <person name="Stocker A."/>
            <person name="Shirriffs J."/>
            <person name="Cockerell F."/>
            <person name="Coppin C."/>
            <person name="Sgro C.M."/>
            <person name="Karger A."/>
            <person name="Cain J.W."/>
            <person name="Weber J.A."/>
            <person name="Santpere G."/>
            <person name="Kirschner M.W."/>
            <person name="Hoffmann A.A."/>
            <person name="Oakeshott J.G."/>
            <person name="Zhang G."/>
        </authorList>
    </citation>
    <scope>NUCLEOTIDE SEQUENCE</scope>
    <source>
        <strain evidence="24">BGI-SZ-2011g</strain>
    </source>
</reference>
<dbReference type="AlphaFoldDB" id="A0AAD4K6L3"/>
<evidence type="ECO:0000256" key="1">
    <source>
        <dbReference type="ARBA" id="ARBA00001936"/>
    </source>
</evidence>
<evidence type="ECO:0000256" key="22">
    <source>
        <dbReference type="ARBA" id="ARBA00059245"/>
    </source>
</evidence>
<evidence type="ECO:0000256" key="12">
    <source>
        <dbReference type="ARBA" id="ARBA00022968"/>
    </source>
</evidence>
<comment type="function">
    <text evidence="22">Glycosyltransferase that generates the core 1 O-glycan Gal-beta1-3GalNAc-alpha1-Ser/Thr (T antigen), which is a precursor for many extended O-glycans in glycoproteins.</text>
</comment>
<comment type="subunit">
    <text evidence="5">Homodimer; disulfide-linked.</text>
</comment>
<dbReference type="Pfam" id="PF02434">
    <property type="entry name" value="Fringe"/>
    <property type="match status" value="1"/>
</dbReference>
<accession>A0AAD4K6L3</accession>
<proteinExistence type="inferred from homology"/>
<evidence type="ECO:0000256" key="7">
    <source>
        <dbReference type="ARBA" id="ARBA00022676"/>
    </source>
</evidence>
<dbReference type="GO" id="GO:0030145">
    <property type="term" value="F:manganese ion binding"/>
    <property type="evidence" value="ECO:0007669"/>
    <property type="project" value="UniProtKB-ARBA"/>
</dbReference>
<dbReference type="InterPro" id="IPR026050">
    <property type="entry name" value="C1GALT1/C1GALT1_chp1"/>
</dbReference>
<keyword evidence="11" id="KW-0547">Nucleotide-binding</keyword>
<evidence type="ECO:0000256" key="17">
    <source>
        <dbReference type="ARBA" id="ARBA00023211"/>
    </source>
</evidence>
<comment type="similarity">
    <text evidence="4">Belongs to the glycosyltransferase 31 family. Beta3-Gal-T subfamily.</text>
</comment>
<organism evidence="24 25">
    <name type="scientific">Drosophila rubida</name>
    <dbReference type="NCBI Taxonomy" id="30044"/>
    <lineage>
        <taxon>Eukaryota</taxon>
        <taxon>Metazoa</taxon>
        <taxon>Ecdysozoa</taxon>
        <taxon>Arthropoda</taxon>
        <taxon>Hexapoda</taxon>
        <taxon>Insecta</taxon>
        <taxon>Pterygota</taxon>
        <taxon>Neoptera</taxon>
        <taxon>Endopterygota</taxon>
        <taxon>Diptera</taxon>
        <taxon>Brachycera</taxon>
        <taxon>Muscomorpha</taxon>
        <taxon>Ephydroidea</taxon>
        <taxon>Drosophilidae</taxon>
        <taxon>Drosophila</taxon>
    </lineage>
</organism>
<dbReference type="Gene3D" id="3.90.550.50">
    <property type="match status" value="2"/>
</dbReference>
<evidence type="ECO:0000256" key="5">
    <source>
        <dbReference type="ARBA" id="ARBA00011748"/>
    </source>
</evidence>
<evidence type="ECO:0000256" key="13">
    <source>
        <dbReference type="ARBA" id="ARBA00022989"/>
    </source>
</evidence>
<keyword evidence="9" id="KW-0812">Transmembrane</keyword>
<dbReference type="PANTHER" id="PTHR23033">
    <property type="entry name" value="BETA1,3-GALACTOSYLTRANSFERASE"/>
    <property type="match status" value="1"/>
</dbReference>
<dbReference type="GO" id="GO:0016263">
    <property type="term" value="F:glycoprotein-N-acetylgalactosamine 3-beta-galactosyltransferase activity"/>
    <property type="evidence" value="ECO:0007669"/>
    <property type="project" value="UniProtKB-EC"/>
</dbReference>
<feature type="non-terminal residue" evidence="24">
    <location>
        <position position="586"/>
    </location>
</feature>
<evidence type="ECO:0000256" key="16">
    <source>
        <dbReference type="ARBA" id="ARBA00023180"/>
    </source>
</evidence>
<keyword evidence="14" id="KW-0472">Membrane</keyword>
<protein>
    <recommendedName>
        <fullName evidence="18">Glycoprotein-N-acetylgalactosamine 3-beta-galactosyltransferase 1</fullName>
        <ecNumber evidence="6">2.4.1.122</ecNumber>
    </recommendedName>
    <alternativeName>
        <fullName evidence="20">Core 1 O-glycan T-synthase</fullName>
    </alternativeName>
    <alternativeName>
        <fullName evidence="21">Core 1 UDP-galactose:N-acetylgalactosamine-alpha-R beta 1,3-galactosyltransferase 1</fullName>
    </alternativeName>
    <alternativeName>
        <fullName evidence="19">Core 1 beta1,3-galactosyltransferase 1</fullName>
    </alternativeName>
</protein>
<evidence type="ECO:0000313" key="24">
    <source>
        <dbReference type="EMBL" id="KAH8377091.1"/>
    </source>
</evidence>
<comment type="cofactor">
    <cofactor evidence="1">
        <name>Mn(2+)</name>
        <dbReference type="ChEBI" id="CHEBI:29035"/>
    </cofactor>
</comment>
<dbReference type="GO" id="GO:0016020">
    <property type="term" value="C:membrane"/>
    <property type="evidence" value="ECO:0007669"/>
    <property type="project" value="UniProtKB-SubCell"/>
</dbReference>
<evidence type="ECO:0000256" key="3">
    <source>
        <dbReference type="ARBA" id="ARBA00004922"/>
    </source>
</evidence>
<keyword evidence="16" id="KW-0325">Glycoprotein</keyword>
<keyword evidence="15" id="KW-1015">Disulfide bond</keyword>
<evidence type="ECO:0000256" key="18">
    <source>
        <dbReference type="ARBA" id="ARBA00040898"/>
    </source>
</evidence>
<dbReference type="Proteomes" id="UP001200034">
    <property type="component" value="Unassembled WGS sequence"/>
</dbReference>
<keyword evidence="10" id="KW-0479">Metal-binding</keyword>
<keyword evidence="7" id="KW-0328">Glycosyltransferase</keyword>
<comment type="caution">
    <text evidence="24">The sequence shown here is derived from an EMBL/GenBank/DDBJ whole genome shotgun (WGS) entry which is preliminary data.</text>
</comment>
<evidence type="ECO:0000256" key="21">
    <source>
        <dbReference type="ARBA" id="ARBA00043065"/>
    </source>
</evidence>
<dbReference type="FunFam" id="3.90.550.50:FF:000017">
    <property type="entry name" value="Glycoprotein-N-acetylgalactosamine 3-beta-galactosyltransferase 1"/>
    <property type="match status" value="1"/>
</dbReference>
<evidence type="ECO:0000256" key="6">
    <source>
        <dbReference type="ARBA" id="ARBA00012557"/>
    </source>
</evidence>
<evidence type="ECO:0000256" key="9">
    <source>
        <dbReference type="ARBA" id="ARBA00022692"/>
    </source>
</evidence>
<dbReference type="GO" id="GO:0000166">
    <property type="term" value="F:nucleotide binding"/>
    <property type="evidence" value="ECO:0007669"/>
    <property type="project" value="UniProtKB-KW"/>
</dbReference>
<dbReference type="EMBL" id="JAJJHW010001127">
    <property type="protein sequence ID" value="KAH8377091.1"/>
    <property type="molecule type" value="Genomic_DNA"/>
</dbReference>